<organism evidence="2 3">
    <name type="scientific">Agrocybe pediades</name>
    <dbReference type="NCBI Taxonomy" id="84607"/>
    <lineage>
        <taxon>Eukaryota</taxon>
        <taxon>Fungi</taxon>
        <taxon>Dikarya</taxon>
        <taxon>Basidiomycota</taxon>
        <taxon>Agaricomycotina</taxon>
        <taxon>Agaricomycetes</taxon>
        <taxon>Agaricomycetidae</taxon>
        <taxon>Agaricales</taxon>
        <taxon>Agaricineae</taxon>
        <taxon>Strophariaceae</taxon>
        <taxon>Agrocybe</taxon>
    </lineage>
</organism>
<evidence type="ECO:0000313" key="3">
    <source>
        <dbReference type="Proteomes" id="UP000521872"/>
    </source>
</evidence>
<gene>
    <name evidence="2" type="ORF">D9613_011067</name>
</gene>
<evidence type="ECO:0008006" key="4">
    <source>
        <dbReference type="Google" id="ProtNLM"/>
    </source>
</evidence>
<dbReference type="AlphaFoldDB" id="A0A8H4VJC8"/>
<protein>
    <recommendedName>
        <fullName evidence="4">F-box domain-containing protein</fullName>
    </recommendedName>
</protein>
<reference evidence="2 3" key="1">
    <citation type="submission" date="2019-12" db="EMBL/GenBank/DDBJ databases">
        <authorList>
            <person name="Floudas D."/>
            <person name="Bentzer J."/>
            <person name="Ahren D."/>
            <person name="Johansson T."/>
            <person name="Persson P."/>
            <person name="Tunlid A."/>
        </authorList>
    </citation>
    <scope>NUCLEOTIDE SEQUENCE [LARGE SCALE GENOMIC DNA]</scope>
    <source>
        <strain evidence="2 3">CBS 102.39</strain>
    </source>
</reference>
<evidence type="ECO:0000313" key="2">
    <source>
        <dbReference type="EMBL" id="KAF4613061.1"/>
    </source>
</evidence>
<sequence length="649" mass="73450">MAHLQTKNDISHSPPKGSKLRRAKSEEVVPQAERDRRAEWQRHPANKMPAELIAMICWQLLRGSQLTMHDNYEEYRTQVTSILAVAHTCKRWRHGVESAKALWGSIIDIERDSGEYLKTCIRRSKGSNSLLIRTSHPLLESWNNWQTLLRPGNIRRIKVLWVEAEQPHVDKLLQAFSAPAPSLESFHLERVGDGGANRMIDSESAITLFASQASRLKCLSINLAGLTVPRIDLVSSAFSLVHLSITGTGCCTLSKASDWVNVFAANPLLEWISLTVSEKFVGETEDDNTDDESDPAPSTSRKIPLNHLKALHLENIDITDAGNIFGSLIIPPSCTVLIALLQELPIYDIDPMVSGMSQYLHRWDSTVNYCAIRAELDDDDEFHIKFEGKPKSDSESNGSFGSLGIEFRTTKEVLESDVYIIPFNSLLGGIRQGVSHLAQIPDADMVLNLSIRPPFEDEDADPNEHNRHIHWDENLMALCAAFSNQTSILFLDAGVDSDVDYLPRVFEDLIQVTVPERALQSRSESELEETRSILFPELTHLLIYGPHWLCRLEASVAFKSYMAWRMKEDAQASTLSPKLTCLAYPKQNLEDDDVCLDQLWWWEIAERHFCGMRDLPFKSDAQRNAERVCRFCPCAFRPPRSKRHETPEI</sequence>
<dbReference type="Proteomes" id="UP000521872">
    <property type="component" value="Unassembled WGS sequence"/>
</dbReference>
<name>A0A8H4VJC8_9AGAR</name>
<dbReference type="EMBL" id="JAACJL010000046">
    <property type="protein sequence ID" value="KAF4613061.1"/>
    <property type="molecule type" value="Genomic_DNA"/>
</dbReference>
<feature type="region of interest" description="Disordered" evidence="1">
    <location>
        <begin position="1"/>
        <end position="41"/>
    </location>
</feature>
<proteinExistence type="predicted"/>
<accession>A0A8H4VJC8</accession>
<keyword evidence="3" id="KW-1185">Reference proteome</keyword>
<comment type="caution">
    <text evidence="2">The sequence shown here is derived from an EMBL/GenBank/DDBJ whole genome shotgun (WGS) entry which is preliminary data.</text>
</comment>
<feature type="compositionally biased region" description="Basic and acidic residues" evidence="1">
    <location>
        <begin position="23"/>
        <end position="41"/>
    </location>
</feature>
<evidence type="ECO:0000256" key="1">
    <source>
        <dbReference type="SAM" id="MobiDB-lite"/>
    </source>
</evidence>